<dbReference type="RefSeq" id="WP_090742621.1">
    <property type="nucleotide sequence ID" value="NZ_FOBW01000003.1"/>
</dbReference>
<dbReference type="Pfam" id="PF13302">
    <property type="entry name" value="Acetyltransf_3"/>
    <property type="match status" value="1"/>
</dbReference>
<name>A0A1H7ZBL3_9BACI</name>
<gene>
    <name evidence="2" type="ORF">SAMN05192533_103319</name>
</gene>
<dbReference type="AlphaFoldDB" id="A0A1H7ZBL3"/>
<evidence type="ECO:0000259" key="1">
    <source>
        <dbReference type="PROSITE" id="PS51186"/>
    </source>
</evidence>
<dbReference type="Gene3D" id="3.40.630.30">
    <property type="match status" value="1"/>
</dbReference>
<dbReference type="STRING" id="930146.SAMN05192533_103319"/>
<dbReference type="EMBL" id="FOBW01000003">
    <property type="protein sequence ID" value="SEM54889.1"/>
    <property type="molecule type" value="Genomic_DNA"/>
</dbReference>
<dbReference type="Proteomes" id="UP000198553">
    <property type="component" value="Unassembled WGS sequence"/>
</dbReference>
<dbReference type="SUPFAM" id="SSF55729">
    <property type="entry name" value="Acyl-CoA N-acyltransferases (Nat)"/>
    <property type="match status" value="1"/>
</dbReference>
<dbReference type="OrthoDB" id="452315at2"/>
<dbReference type="PANTHER" id="PTHR43792">
    <property type="entry name" value="GNAT FAMILY, PUTATIVE (AFU_ORTHOLOGUE AFUA_3G00765)-RELATED-RELATED"/>
    <property type="match status" value="1"/>
</dbReference>
<reference evidence="3" key="1">
    <citation type="submission" date="2016-10" db="EMBL/GenBank/DDBJ databases">
        <authorList>
            <person name="Varghese N."/>
            <person name="Submissions S."/>
        </authorList>
    </citation>
    <scope>NUCLEOTIDE SEQUENCE [LARGE SCALE GENOMIC DNA]</scope>
    <source>
        <strain evidence="3">B48,IBRC-M 10115,DSM 25386,CECT 8001</strain>
    </source>
</reference>
<evidence type="ECO:0000313" key="3">
    <source>
        <dbReference type="Proteomes" id="UP000198553"/>
    </source>
</evidence>
<dbReference type="PANTHER" id="PTHR43792:SF13">
    <property type="entry name" value="ACETYLTRANSFERASE"/>
    <property type="match status" value="1"/>
</dbReference>
<keyword evidence="2" id="KW-0808">Transferase</keyword>
<proteinExistence type="predicted"/>
<accession>A0A1H7ZBL3</accession>
<dbReference type="InterPro" id="IPR000182">
    <property type="entry name" value="GNAT_dom"/>
</dbReference>
<protein>
    <submittedName>
        <fullName evidence="2">Protein N-acetyltransferase, RimJ/RimL family</fullName>
    </submittedName>
</protein>
<dbReference type="InterPro" id="IPR051531">
    <property type="entry name" value="N-acetyltransferase"/>
</dbReference>
<dbReference type="PROSITE" id="PS51186">
    <property type="entry name" value="GNAT"/>
    <property type="match status" value="1"/>
</dbReference>
<feature type="domain" description="N-acetyltransferase" evidence="1">
    <location>
        <begin position="9"/>
        <end position="161"/>
    </location>
</feature>
<keyword evidence="3" id="KW-1185">Reference proteome</keyword>
<evidence type="ECO:0000313" key="2">
    <source>
        <dbReference type="EMBL" id="SEM54889.1"/>
    </source>
</evidence>
<organism evidence="2 3">
    <name type="scientific">Mesobacillus persicus</name>
    <dbReference type="NCBI Taxonomy" id="930146"/>
    <lineage>
        <taxon>Bacteria</taxon>
        <taxon>Bacillati</taxon>
        <taxon>Bacillota</taxon>
        <taxon>Bacilli</taxon>
        <taxon>Bacillales</taxon>
        <taxon>Bacillaceae</taxon>
        <taxon>Mesobacillus</taxon>
    </lineage>
</organism>
<sequence length="161" mass="18586">MPQIKTERLEMVTLTADMMEAILKGATEDFDYQLAAEWPLDVYKQFFNYKIERFRKYPHENEWEGVIIDKQEQLIVGDMGFKGGPDQEGIIDLGYSIVPSYQGRGYATEMGKAMVEWAEANPNVKKIVATCDPDNLASIRVLEKIGFKRTKQTEESIFWVY</sequence>
<dbReference type="InterPro" id="IPR016181">
    <property type="entry name" value="Acyl_CoA_acyltransferase"/>
</dbReference>
<dbReference type="GO" id="GO:0016747">
    <property type="term" value="F:acyltransferase activity, transferring groups other than amino-acyl groups"/>
    <property type="evidence" value="ECO:0007669"/>
    <property type="project" value="InterPro"/>
</dbReference>